<evidence type="ECO:0000313" key="6">
    <source>
        <dbReference type="Proteomes" id="UP001628193"/>
    </source>
</evidence>
<evidence type="ECO:0000256" key="3">
    <source>
        <dbReference type="HAMAP-Rule" id="MF_02056"/>
    </source>
</evidence>
<evidence type="ECO:0000256" key="1">
    <source>
        <dbReference type="ARBA" id="ARBA00001933"/>
    </source>
</evidence>
<comment type="function">
    <text evidence="3">Catalyzes the formation of L-homocysteine from O-succinyl-L-homoserine (OSHS) and hydrogen sulfide.</text>
</comment>
<dbReference type="PANTHER" id="PTHR11808:SF80">
    <property type="entry name" value="CYSTATHIONINE GAMMA-LYASE"/>
    <property type="match status" value="1"/>
</dbReference>
<protein>
    <recommendedName>
        <fullName evidence="3">O-succinylhomoserine sulfhydrylase</fullName>
        <shortName evidence="3">OSH sulfhydrylase</shortName>
        <shortName evidence="3">OSHS sulfhydrylase</shortName>
        <ecNumber evidence="3">2.5.1.-</ecNumber>
    </recommendedName>
</protein>
<reference evidence="5 6" key="1">
    <citation type="submission" date="2024-05" db="EMBL/GenBank/DDBJ databases">
        <authorList>
            <consortium name="Candidatus Magnetaquicoccaceae bacterium FCR-1 genome sequencing consortium"/>
            <person name="Shimoshige H."/>
            <person name="Shimamura S."/>
            <person name="Taoka A."/>
            <person name="Kobayashi H."/>
            <person name="Maekawa T."/>
        </authorList>
    </citation>
    <scope>NUCLEOTIDE SEQUENCE [LARGE SCALE GENOMIC DNA]</scope>
    <source>
        <strain evidence="5 6">FCR-1</strain>
    </source>
</reference>
<keyword evidence="3 5" id="KW-0808">Transferase</keyword>
<keyword evidence="6" id="KW-1185">Reference proteome</keyword>
<evidence type="ECO:0000256" key="4">
    <source>
        <dbReference type="RuleBase" id="RU362118"/>
    </source>
</evidence>
<evidence type="ECO:0000313" key="5">
    <source>
        <dbReference type="EMBL" id="GAB0056300.1"/>
    </source>
</evidence>
<evidence type="ECO:0000256" key="2">
    <source>
        <dbReference type="ARBA" id="ARBA00022898"/>
    </source>
</evidence>
<name>A0ABQ0C6G9_9PROT</name>
<dbReference type="HAMAP" id="MF_02056">
    <property type="entry name" value="MetZ"/>
    <property type="match status" value="1"/>
</dbReference>
<dbReference type="InterPro" id="IPR015421">
    <property type="entry name" value="PyrdxlP-dep_Trfase_major"/>
</dbReference>
<dbReference type="InterPro" id="IPR000277">
    <property type="entry name" value="Cys/Met-Metab_PyrdxlP-dep_enz"/>
</dbReference>
<keyword evidence="3" id="KW-0486">Methionine biosynthesis</keyword>
<dbReference type="SUPFAM" id="SSF53383">
    <property type="entry name" value="PLP-dependent transferases"/>
    <property type="match status" value="1"/>
</dbReference>
<dbReference type="InterPro" id="IPR015422">
    <property type="entry name" value="PyrdxlP-dep_Trfase_small"/>
</dbReference>
<accession>A0ABQ0C6G9</accession>
<dbReference type="Gene3D" id="3.90.1150.10">
    <property type="entry name" value="Aspartate Aminotransferase, domain 1"/>
    <property type="match status" value="1"/>
</dbReference>
<dbReference type="Pfam" id="PF01053">
    <property type="entry name" value="Cys_Met_Meta_PP"/>
    <property type="match status" value="1"/>
</dbReference>
<dbReference type="Proteomes" id="UP001628193">
    <property type="component" value="Unassembled WGS sequence"/>
</dbReference>
<feature type="modified residue" description="N6-(pyridoxal phosphate)lysine" evidence="3">
    <location>
        <position position="215"/>
    </location>
</feature>
<dbReference type="GO" id="GO:0016740">
    <property type="term" value="F:transferase activity"/>
    <property type="evidence" value="ECO:0007669"/>
    <property type="project" value="UniProtKB-KW"/>
</dbReference>
<comment type="pathway">
    <text evidence="3">Amino-acid biosynthesis; L-methionine biosynthesis via de novo pathway; L-homocysteine from O-succinyl-L-homoserine: step 1/1.</text>
</comment>
<comment type="cofactor">
    <cofactor evidence="1 3 4">
        <name>pyridoxal 5'-phosphate</name>
        <dbReference type="ChEBI" id="CHEBI:597326"/>
    </cofactor>
</comment>
<dbReference type="NCBIfam" id="TIGR01325">
    <property type="entry name" value="O_suc_HS_sulf"/>
    <property type="match status" value="1"/>
</dbReference>
<reference evidence="5 6" key="2">
    <citation type="submission" date="2024-09" db="EMBL/GenBank/DDBJ databases">
        <title>Draft genome sequence of Candidatus Magnetaquicoccaceae bacterium FCR-1.</title>
        <authorList>
            <person name="Shimoshige H."/>
            <person name="Shimamura S."/>
            <person name="Taoka A."/>
            <person name="Kobayashi H."/>
            <person name="Maekawa T."/>
        </authorList>
    </citation>
    <scope>NUCLEOTIDE SEQUENCE [LARGE SCALE GENOMIC DNA]</scope>
    <source>
        <strain evidence="5 6">FCR-1</strain>
    </source>
</reference>
<organism evidence="5 6">
    <name type="scientific">Candidatus Magnetaquiglobus chichijimensis</name>
    <dbReference type="NCBI Taxonomy" id="3141448"/>
    <lineage>
        <taxon>Bacteria</taxon>
        <taxon>Pseudomonadati</taxon>
        <taxon>Pseudomonadota</taxon>
        <taxon>Magnetococcia</taxon>
        <taxon>Magnetococcales</taxon>
        <taxon>Candidatus Magnetaquicoccaceae</taxon>
        <taxon>Candidatus Magnetaquiglobus</taxon>
    </lineage>
</organism>
<keyword evidence="3" id="KW-0028">Amino-acid biosynthesis</keyword>
<comment type="subunit">
    <text evidence="3">Homotetramer.</text>
</comment>
<sequence>MAGDGGGMEGRGWGMATTALHTGRETTPERENSPPLFLTSSFRFESAEQARAIFAGEEEGNLYSRFTNPTVALFEERVAALEGAGHAVATASGMAAITMTFLAYLSAGDHVVISRSVFGSTTNIANSLLKRMGIAVTRVALSDLAAWEAAITPATRLFFLETPANPTLEMVDLAALCRIAHDRGIRVAVDNVLCTPCLQRPLELGADLVVHSATKYMDGQGRVLGGVIAGERKSLMDHVYPLLRNTGSSLSPFNAWVLFKGLETLPLRMERHCDNAERVAFHLAARPELSGRVLYPGLPDHPQRELAVRQMRRFGALVCLDLGSRQRAHRFLDGLRLAIITANLGDCRTLSTHPATTTHAKLTDAERQASGITEGLVRLSIGLEEIGDILADLDEALERSA</sequence>
<proteinExistence type="inferred from homology"/>
<dbReference type="Gene3D" id="3.40.640.10">
    <property type="entry name" value="Type I PLP-dependent aspartate aminotransferase-like (Major domain)"/>
    <property type="match status" value="1"/>
</dbReference>
<dbReference type="EC" id="2.5.1.-" evidence="3"/>
<dbReference type="RefSeq" id="WP_420904012.1">
    <property type="nucleotide sequence ID" value="NZ_BAAFGK010000002.1"/>
</dbReference>
<dbReference type="PROSITE" id="PS00868">
    <property type="entry name" value="CYS_MET_METAB_PP"/>
    <property type="match status" value="1"/>
</dbReference>
<gene>
    <name evidence="3 5" type="primary">metZ</name>
    <name evidence="5" type="ORF">SIID45300_00606</name>
</gene>
<dbReference type="CDD" id="cd00614">
    <property type="entry name" value="CGS_like"/>
    <property type="match status" value="1"/>
</dbReference>
<dbReference type="InterPro" id="IPR006234">
    <property type="entry name" value="O-succ-hSer_sulfhydrylase"/>
</dbReference>
<dbReference type="InterPro" id="IPR015424">
    <property type="entry name" value="PyrdxlP-dep_Trfase"/>
</dbReference>
<keyword evidence="2 3" id="KW-0663">Pyridoxal phosphate</keyword>
<comment type="catalytic activity">
    <reaction evidence="3">
        <text>O-succinyl-L-homoserine + hydrogen sulfide = L-homocysteine + succinate</text>
        <dbReference type="Rhea" id="RHEA:27826"/>
        <dbReference type="ChEBI" id="CHEBI:29919"/>
        <dbReference type="ChEBI" id="CHEBI:30031"/>
        <dbReference type="ChEBI" id="CHEBI:57661"/>
        <dbReference type="ChEBI" id="CHEBI:58199"/>
    </reaction>
</comment>
<dbReference type="NCBIfam" id="NF006003">
    <property type="entry name" value="PRK08133.1"/>
    <property type="match status" value="1"/>
</dbReference>
<dbReference type="PIRSF" id="PIRSF001434">
    <property type="entry name" value="CGS"/>
    <property type="match status" value="1"/>
</dbReference>
<comment type="similarity">
    <text evidence="3">Belongs to the trans-sulfuration enzymes family. MetZ subfamily.</text>
</comment>
<dbReference type="InterPro" id="IPR054542">
    <property type="entry name" value="Cys_met_metab_PP"/>
</dbReference>
<dbReference type="PANTHER" id="PTHR11808">
    <property type="entry name" value="TRANS-SULFURATION ENZYME FAMILY MEMBER"/>
    <property type="match status" value="1"/>
</dbReference>
<dbReference type="EMBL" id="BAAFGK010000002">
    <property type="protein sequence ID" value="GAB0056300.1"/>
    <property type="molecule type" value="Genomic_DNA"/>
</dbReference>
<comment type="caution">
    <text evidence="5">The sequence shown here is derived from an EMBL/GenBank/DDBJ whole genome shotgun (WGS) entry which is preliminary data.</text>
</comment>